<gene>
    <name evidence="7" type="ORF">AMETH_2168</name>
</gene>
<keyword evidence="3" id="KW-0479">Metal-binding</keyword>
<sequence length="248" mass="26981">MSRYEVHALCYGRREGTRGQHFLGCAAGEADQPHPTAYYVWLARSAQHTVLIDAGIHPSRVPAGLEYRRPAELLDSIGVAAGDVDLVVLTHLHYDHAGTVADFPGARYLVQRGELAYWTGSWAKRIRREHWLLDEDALAHVRGDRLSEVDGDAEVLPGLSVHLVGGHTAGTQIVRVATAAGPVVVASDASHFYENLDDDRPSPLPHSMPGVYGAFDRIRELGGIVLPGHDPAVLERYPAVGRDVVRVA</sequence>
<accession>A0A076MU92</accession>
<dbReference type="OrthoDB" id="3196337at2"/>
<dbReference type="eggNOG" id="COG0491">
    <property type="taxonomic scope" value="Bacteria"/>
</dbReference>
<comment type="cofactor">
    <cofactor evidence="1">
        <name>Zn(2+)</name>
        <dbReference type="ChEBI" id="CHEBI:29105"/>
    </cofactor>
</comment>
<dbReference type="HOGENOM" id="CLU_030571_3_3_11"/>
<reference evidence="7 8" key="1">
    <citation type="submission" date="2014-07" db="EMBL/GenBank/DDBJ databases">
        <title>Whole Genome Sequence of the Amycolatopsis methanolica 239.</title>
        <authorList>
            <person name="Tang B."/>
        </authorList>
    </citation>
    <scope>NUCLEOTIDE SEQUENCE [LARGE SCALE GENOMIC DNA]</scope>
    <source>
        <strain evidence="7 8">239</strain>
    </source>
</reference>
<dbReference type="InterPro" id="IPR051013">
    <property type="entry name" value="MBL_superfamily_lactonases"/>
</dbReference>
<dbReference type="SUPFAM" id="SSF56281">
    <property type="entry name" value="Metallo-hydrolase/oxidoreductase"/>
    <property type="match status" value="1"/>
</dbReference>
<keyword evidence="8" id="KW-1185">Reference proteome</keyword>
<dbReference type="PANTHER" id="PTHR42978">
    <property type="entry name" value="QUORUM-QUENCHING LACTONASE YTNP-RELATED-RELATED"/>
    <property type="match status" value="1"/>
</dbReference>
<evidence type="ECO:0000256" key="2">
    <source>
        <dbReference type="ARBA" id="ARBA00007749"/>
    </source>
</evidence>
<evidence type="ECO:0000313" key="8">
    <source>
        <dbReference type="Proteomes" id="UP000062973"/>
    </source>
</evidence>
<dbReference type="PATRIC" id="fig|1068978.7.peg.2306"/>
<comment type="similarity">
    <text evidence="2">Belongs to the metallo-beta-lactamase superfamily.</text>
</comment>
<evidence type="ECO:0000313" key="7">
    <source>
        <dbReference type="EMBL" id="AIJ22260.1"/>
    </source>
</evidence>
<evidence type="ECO:0000256" key="4">
    <source>
        <dbReference type="ARBA" id="ARBA00022801"/>
    </source>
</evidence>
<dbReference type="InterPro" id="IPR001279">
    <property type="entry name" value="Metallo-B-lactamas"/>
</dbReference>
<dbReference type="CDD" id="cd07729">
    <property type="entry name" value="AHL_lactonase_MBL-fold"/>
    <property type="match status" value="1"/>
</dbReference>
<proteinExistence type="inferred from homology"/>
<dbReference type="SMART" id="SM00849">
    <property type="entry name" value="Lactamase_B"/>
    <property type="match status" value="1"/>
</dbReference>
<evidence type="ECO:0000259" key="6">
    <source>
        <dbReference type="SMART" id="SM00849"/>
    </source>
</evidence>
<dbReference type="Gene3D" id="3.60.15.10">
    <property type="entry name" value="Ribonuclease Z/Hydroxyacylglutathione hydrolase-like"/>
    <property type="match status" value="1"/>
</dbReference>
<dbReference type="KEGG" id="amq:AMETH_2168"/>
<dbReference type="RefSeq" id="WP_017981475.1">
    <property type="nucleotide sequence ID" value="NZ_AQUL01000001.1"/>
</dbReference>
<protein>
    <submittedName>
        <fullName evidence="7">Beta-lactamase class B</fullName>
    </submittedName>
</protein>
<evidence type="ECO:0000256" key="3">
    <source>
        <dbReference type="ARBA" id="ARBA00022723"/>
    </source>
</evidence>
<dbReference type="AlphaFoldDB" id="A0A076MU92"/>
<organism evidence="7 8">
    <name type="scientific">Amycolatopsis methanolica 239</name>
    <dbReference type="NCBI Taxonomy" id="1068978"/>
    <lineage>
        <taxon>Bacteria</taxon>
        <taxon>Bacillati</taxon>
        <taxon>Actinomycetota</taxon>
        <taxon>Actinomycetes</taxon>
        <taxon>Pseudonocardiales</taxon>
        <taxon>Pseudonocardiaceae</taxon>
        <taxon>Amycolatopsis</taxon>
        <taxon>Amycolatopsis methanolica group</taxon>
    </lineage>
</organism>
<dbReference type="STRING" id="1068978.AMETH_2168"/>
<dbReference type="GO" id="GO:0046872">
    <property type="term" value="F:metal ion binding"/>
    <property type="evidence" value="ECO:0007669"/>
    <property type="project" value="UniProtKB-KW"/>
</dbReference>
<keyword evidence="5" id="KW-0862">Zinc</keyword>
<evidence type="ECO:0000256" key="1">
    <source>
        <dbReference type="ARBA" id="ARBA00001947"/>
    </source>
</evidence>
<dbReference type="Proteomes" id="UP000062973">
    <property type="component" value="Chromosome"/>
</dbReference>
<dbReference type="Pfam" id="PF00753">
    <property type="entry name" value="Lactamase_B"/>
    <property type="match status" value="1"/>
</dbReference>
<feature type="domain" description="Metallo-beta-lactamase" evidence="6">
    <location>
        <begin position="37"/>
        <end position="229"/>
    </location>
</feature>
<dbReference type="GO" id="GO:0016787">
    <property type="term" value="F:hydrolase activity"/>
    <property type="evidence" value="ECO:0007669"/>
    <property type="project" value="UniProtKB-KW"/>
</dbReference>
<dbReference type="EMBL" id="CP009110">
    <property type="protein sequence ID" value="AIJ22260.1"/>
    <property type="molecule type" value="Genomic_DNA"/>
</dbReference>
<evidence type="ECO:0000256" key="5">
    <source>
        <dbReference type="ARBA" id="ARBA00022833"/>
    </source>
</evidence>
<dbReference type="InterPro" id="IPR036866">
    <property type="entry name" value="RibonucZ/Hydroxyglut_hydro"/>
</dbReference>
<dbReference type="PANTHER" id="PTHR42978:SF7">
    <property type="entry name" value="METALLO-HYDROLASE RV2300C-RELATED"/>
    <property type="match status" value="1"/>
</dbReference>
<keyword evidence="4" id="KW-0378">Hydrolase</keyword>
<name>A0A076MU92_AMYME</name>